<dbReference type="eggNOG" id="ENOG502SY9C">
    <property type="taxonomic scope" value="Eukaryota"/>
</dbReference>
<dbReference type="HOGENOM" id="CLU_783262_0_0_1"/>
<dbReference type="KEGG" id="pfy:PFICI_00683"/>
<dbReference type="GeneID" id="19265696"/>
<dbReference type="PANTHER" id="PTHR37048:SF2">
    <property type="entry name" value="QUESTIONABLE PROTEIN"/>
    <property type="match status" value="1"/>
</dbReference>
<dbReference type="OrthoDB" id="3537171at2759"/>
<evidence type="ECO:0000256" key="1">
    <source>
        <dbReference type="SAM" id="MobiDB-lite"/>
    </source>
</evidence>
<accession>W3XLK3</accession>
<proteinExistence type="predicted"/>
<evidence type="ECO:0000313" key="3">
    <source>
        <dbReference type="Proteomes" id="UP000030651"/>
    </source>
</evidence>
<organism evidence="2 3">
    <name type="scientific">Pestalotiopsis fici (strain W106-1 / CGMCC3.15140)</name>
    <dbReference type="NCBI Taxonomy" id="1229662"/>
    <lineage>
        <taxon>Eukaryota</taxon>
        <taxon>Fungi</taxon>
        <taxon>Dikarya</taxon>
        <taxon>Ascomycota</taxon>
        <taxon>Pezizomycotina</taxon>
        <taxon>Sordariomycetes</taxon>
        <taxon>Xylariomycetidae</taxon>
        <taxon>Amphisphaeriales</taxon>
        <taxon>Sporocadaceae</taxon>
        <taxon>Pestalotiopsis</taxon>
    </lineage>
</organism>
<name>W3XLK3_PESFW</name>
<feature type="compositionally biased region" description="Polar residues" evidence="1">
    <location>
        <begin position="244"/>
        <end position="261"/>
    </location>
</feature>
<sequence>MPPTARRHPRSTPRIDRPYLAGYIGWLPPKDADEPDSGHDDGFYGHPIVILSPLAQDGRLTSFGGNDLASKYTSTHARGRYLPISPSPAHPDNGKLLYLDVSSLPLRRSSNINTENKREMELSSFRPYDSNSGNVCLLSRNSYQELIEYARFEVPLADLHQHDLLSSIMSNGAQISPSQANSTRYQPIPRISNHGGAPTRHQTHHGAGGRTTGRGQSQRAERFTRPASRPHGNYGTISSSSRSQQPVVRTPNATQSDSGSSGSIGTVLEMFLWCALAIVLGYGAYRAGCWTVWAAGAAIDAIKDAWGAATGAIRQTINGTIATVKNVPSTASTESGYWTFCENLIMCASPTSNF</sequence>
<dbReference type="Proteomes" id="UP000030651">
    <property type="component" value="Unassembled WGS sequence"/>
</dbReference>
<dbReference type="EMBL" id="KI912109">
    <property type="protein sequence ID" value="ETS86855.1"/>
    <property type="molecule type" value="Genomic_DNA"/>
</dbReference>
<dbReference type="InParanoid" id="W3XLK3"/>
<dbReference type="PANTHER" id="PTHR37048">
    <property type="entry name" value="QUESTIONABLE PROTEIN"/>
    <property type="match status" value="1"/>
</dbReference>
<keyword evidence="3" id="KW-1185">Reference proteome</keyword>
<reference evidence="3" key="1">
    <citation type="journal article" date="2015" name="BMC Genomics">
        <title>Genomic and transcriptomic analysis of the endophytic fungus Pestalotiopsis fici reveals its lifestyle and high potential for synthesis of natural products.</title>
        <authorList>
            <person name="Wang X."/>
            <person name="Zhang X."/>
            <person name="Liu L."/>
            <person name="Xiang M."/>
            <person name="Wang W."/>
            <person name="Sun X."/>
            <person name="Che Y."/>
            <person name="Guo L."/>
            <person name="Liu G."/>
            <person name="Guo L."/>
            <person name="Wang C."/>
            <person name="Yin W.B."/>
            <person name="Stadler M."/>
            <person name="Zhang X."/>
            <person name="Liu X."/>
        </authorList>
    </citation>
    <scope>NUCLEOTIDE SEQUENCE [LARGE SCALE GENOMIC DNA]</scope>
    <source>
        <strain evidence="3">W106-1 / CGMCC3.15140</strain>
    </source>
</reference>
<feature type="compositionally biased region" description="Polar residues" evidence="1">
    <location>
        <begin position="175"/>
        <end position="185"/>
    </location>
</feature>
<gene>
    <name evidence="2" type="ORF">PFICI_00683</name>
</gene>
<evidence type="ECO:0000313" key="2">
    <source>
        <dbReference type="EMBL" id="ETS86855.1"/>
    </source>
</evidence>
<dbReference type="AlphaFoldDB" id="W3XLK3"/>
<feature type="region of interest" description="Disordered" evidence="1">
    <location>
        <begin position="175"/>
        <end position="261"/>
    </location>
</feature>
<protein>
    <submittedName>
        <fullName evidence="2">Uncharacterized protein</fullName>
    </submittedName>
</protein>
<dbReference type="RefSeq" id="XP_007827455.1">
    <property type="nucleotide sequence ID" value="XM_007829264.1"/>
</dbReference>
<dbReference type="STRING" id="1229662.W3XLK3"/>